<name>R0MGT4_NOSB1</name>
<evidence type="ECO:0000256" key="1">
    <source>
        <dbReference type="ARBA" id="ARBA00022801"/>
    </source>
</evidence>
<dbReference type="EMBL" id="KB909516">
    <property type="protein sequence ID" value="EOB11973.1"/>
    <property type="molecule type" value="Genomic_DNA"/>
</dbReference>
<dbReference type="GO" id="GO:0097552">
    <property type="term" value="P:mitochondrial double-strand break repair via homologous recombination"/>
    <property type="evidence" value="ECO:0007669"/>
    <property type="project" value="TreeGrafter"/>
</dbReference>
<dbReference type="SUPFAM" id="SSF56300">
    <property type="entry name" value="Metallo-dependent phosphatases"/>
    <property type="match status" value="1"/>
</dbReference>
<dbReference type="InterPro" id="IPR029052">
    <property type="entry name" value="Metallo-depent_PP-like"/>
</dbReference>
<dbReference type="VEuPathDB" id="MicrosporidiaDB:NBO_609gi001"/>
<dbReference type="GO" id="GO:0006303">
    <property type="term" value="P:double-strand break repair via nonhomologous end joining"/>
    <property type="evidence" value="ECO:0007669"/>
    <property type="project" value="TreeGrafter"/>
</dbReference>
<dbReference type="OrthoDB" id="30417at2759"/>
<evidence type="ECO:0000313" key="4">
    <source>
        <dbReference type="Proteomes" id="UP000016927"/>
    </source>
</evidence>
<sequence length="238" mass="27498">MIKNLLFVSHWFSKFLHPMKILITSDNHLGFKENDDIRGNDSFNTFEEILMIARQENVDFIIQGGDLFHDNRPSRYCIDRTVQLLNKYCTGRTKSKHKELMRLNKMSQNVLISIPIVAIHGNHDDPSGINRISTLNILHSAGLINYIGQYTADKIVIDPILVENVAIYGIGHIKDKLLYTSLIEGKVVFNKPNTQKKYYSILILHQNRVPRNKEHIPESLFDDKFDLIIYGHDMVPAR</sequence>
<dbReference type="Pfam" id="PF00149">
    <property type="entry name" value="Metallophos"/>
    <property type="match status" value="1"/>
</dbReference>
<reference evidence="3 4" key="1">
    <citation type="journal article" date="2013" name="BMC Genomics">
        <title>Comparative genomics of parasitic silkworm microsporidia reveal an association between genome expansion and host adaptation.</title>
        <authorList>
            <person name="Pan G."/>
            <person name="Xu J."/>
            <person name="Li T."/>
            <person name="Xia Q."/>
            <person name="Liu S.L."/>
            <person name="Zhang G."/>
            <person name="Li S."/>
            <person name="Li C."/>
            <person name="Liu H."/>
            <person name="Yang L."/>
            <person name="Liu T."/>
            <person name="Zhang X."/>
            <person name="Wu Z."/>
            <person name="Fan W."/>
            <person name="Dang X."/>
            <person name="Xiang H."/>
            <person name="Tao M."/>
            <person name="Li Y."/>
            <person name="Hu J."/>
            <person name="Li Z."/>
            <person name="Lin L."/>
            <person name="Luo J."/>
            <person name="Geng L."/>
            <person name="Wang L."/>
            <person name="Long M."/>
            <person name="Wan Y."/>
            <person name="He N."/>
            <person name="Zhang Z."/>
            <person name="Lu C."/>
            <person name="Keeling P.J."/>
            <person name="Wang J."/>
            <person name="Xiang Z."/>
            <person name="Zhou Z."/>
        </authorList>
    </citation>
    <scope>NUCLEOTIDE SEQUENCE [LARGE SCALE GENOMIC DNA]</scope>
    <source>
        <strain evidence="4">CQ1 / CVCC 102059</strain>
    </source>
</reference>
<dbReference type="PANTHER" id="PTHR10139">
    <property type="entry name" value="DOUBLE-STRAND BREAK REPAIR PROTEIN MRE11"/>
    <property type="match status" value="1"/>
</dbReference>
<organism evidence="3 4">
    <name type="scientific">Nosema bombycis (strain CQ1 / CVCC 102059)</name>
    <name type="common">Microsporidian parasite</name>
    <name type="synonym">Pebrine of silkworm</name>
    <dbReference type="NCBI Taxonomy" id="578461"/>
    <lineage>
        <taxon>Eukaryota</taxon>
        <taxon>Fungi</taxon>
        <taxon>Fungi incertae sedis</taxon>
        <taxon>Microsporidia</taxon>
        <taxon>Nosematidae</taxon>
        <taxon>Nosema</taxon>
    </lineage>
</organism>
<proteinExistence type="predicted"/>
<dbReference type="GO" id="GO:0030870">
    <property type="term" value="C:Mre11 complex"/>
    <property type="evidence" value="ECO:0007669"/>
    <property type="project" value="TreeGrafter"/>
</dbReference>
<dbReference type="GO" id="GO:0000724">
    <property type="term" value="P:double-strand break repair via homologous recombination"/>
    <property type="evidence" value="ECO:0007669"/>
    <property type="project" value="TreeGrafter"/>
</dbReference>
<protein>
    <submittedName>
        <fullName evidence="3">Double-strand break dna repair protein</fullName>
    </submittedName>
</protein>
<dbReference type="GO" id="GO:0042138">
    <property type="term" value="P:meiotic DNA double-strand break formation"/>
    <property type="evidence" value="ECO:0007669"/>
    <property type="project" value="TreeGrafter"/>
</dbReference>
<dbReference type="PANTHER" id="PTHR10139:SF1">
    <property type="entry name" value="DOUBLE-STRAND BREAK REPAIR PROTEIN MRE11"/>
    <property type="match status" value="1"/>
</dbReference>
<dbReference type="AlphaFoldDB" id="R0MGT4"/>
<keyword evidence="4" id="KW-1185">Reference proteome</keyword>
<evidence type="ECO:0000259" key="2">
    <source>
        <dbReference type="Pfam" id="PF00149"/>
    </source>
</evidence>
<dbReference type="GO" id="GO:0000723">
    <property type="term" value="P:telomere maintenance"/>
    <property type="evidence" value="ECO:0007669"/>
    <property type="project" value="TreeGrafter"/>
</dbReference>
<gene>
    <name evidence="3" type="ORF">NBO_609gi001</name>
</gene>
<feature type="domain" description="Calcineurin-like phosphoesterase" evidence="2">
    <location>
        <begin position="19"/>
        <end position="236"/>
    </location>
</feature>
<accession>R0MGT4</accession>
<dbReference type="GO" id="GO:0035861">
    <property type="term" value="C:site of double-strand break"/>
    <property type="evidence" value="ECO:0007669"/>
    <property type="project" value="TreeGrafter"/>
</dbReference>
<dbReference type="HOGENOM" id="CLU_108976_0_0_1"/>
<keyword evidence="1" id="KW-0378">Hydrolase</keyword>
<dbReference type="STRING" id="578461.R0MGT4"/>
<dbReference type="InterPro" id="IPR004843">
    <property type="entry name" value="Calcineurin-like_PHP"/>
</dbReference>
<dbReference type="Gene3D" id="3.60.21.10">
    <property type="match status" value="1"/>
</dbReference>
<dbReference type="Proteomes" id="UP000016927">
    <property type="component" value="Unassembled WGS sequence"/>
</dbReference>
<dbReference type="CDD" id="cd00840">
    <property type="entry name" value="MPP_Mre11_N"/>
    <property type="match status" value="1"/>
</dbReference>
<dbReference type="GO" id="GO:0007095">
    <property type="term" value="P:mitotic G2 DNA damage checkpoint signaling"/>
    <property type="evidence" value="ECO:0007669"/>
    <property type="project" value="TreeGrafter"/>
</dbReference>
<dbReference type="InterPro" id="IPR041796">
    <property type="entry name" value="Mre11_N"/>
</dbReference>
<evidence type="ECO:0000313" key="3">
    <source>
        <dbReference type="EMBL" id="EOB11973.1"/>
    </source>
</evidence>
<feature type="non-terminal residue" evidence="3">
    <location>
        <position position="238"/>
    </location>
</feature>
<dbReference type="GO" id="GO:0000014">
    <property type="term" value="F:single-stranded DNA endodeoxyribonuclease activity"/>
    <property type="evidence" value="ECO:0007669"/>
    <property type="project" value="TreeGrafter"/>
</dbReference>